<organism evidence="11 12">
    <name type="scientific">Bacillus glycinifermentans</name>
    <dbReference type="NCBI Taxonomy" id="1664069"/>
    <lineage>
        <taxon>Bacteria</taxon>
        <taxon>Bacillati</taxon>
        <taxon>Bacillota</taxon>
        <taxon>Bacilli</taxon>
        <taxon>Bacillales</taxon>
        <taxon>Bacillaceae</taxon>
        <taxon>Bacillus</taxon>
    </lineage>
</organism>
<name>A0A0T6BPE9_9BACI</name>
<feature type="active site" description="Proton donor/acceptor" evidence="9">
    <location>
        <position position="102"/>
    </location>
</feature>
<evidence type="ECO:0000256" key="3">
    <source>
        <dbReference type="ARBA" id="ARBA00022676"/>
    </source>
</evidence>
<dbReference type="GO" id="GO:0016757">
    <property type="term" value="F:glycosyltransferase activity"/>
    <property type="evidence" value="ECO:0007669"/>
    <property type="project" value="UniProtKB-KW"/>
</dbReference>
<evidence type="ECO:0000256" key="7">
    <source>
        <dbReference type="ARBA" id="ARBA00022984"/>
    </source>
</evidence>
<keyword evidence="6 9" id="KW-0133">Cell shape</keyword>
<proteinExistence type="inferred from homology"/>
<dbReference type="InterPro" id="IPR005490">
    <property type="entry name" value="LD_TPept_cat_dom"/>
</dbReference>
<evidence type="ECO:0000256" key="4">
    <source>
        <dbReference type="ARBA" id="ARBA00022679"/>
    </source>
</evidence>
<evidence type="ECO:0000313" key="11">
    <source>
        <dbReference type="EMBL" id="KRT93544.1"/>
    </source>
</evidence>
<evidence type="ECO:0000256" key="8">
    <source>
        <dbReference type="ARBA" id="ARBA00023316"/>
    </source>
</evidence>
<dbReference type="GO" id="GO:0018104">
    <property type="term" value="P:peptidoglycan-protein cross-linking"/>
    <property type="evidence" value="ECO:0007669"/>
    <property type="project" value="TreeGrafter"/>
</dbReference>
<gene>
    <name evidence="11" type="ORF">AB447_219115</name>
</gene>
<evidence type="ECO:0000256" key="2">
    <source>
        <dbReference type="ARBA" id="ARBA00005992"/>
    </source>
</evidence>
<dbReference type="SUPFAM" id="SSF141523">
    <property type="entry name" value="L,D-transpeptidase catalytic domain-like"/>
    <property type="match status" value="1"/>
</dbReference>
<evidence type="ECO:0000256" key="1">
    <source>
        <dbReference type="ARBA" id="ARBA00004752"/>
    </source>
</evidence>
<evidence type="ECO:0000259" key="10">
    <source>
        <dbReference type="PROSITE" id="PS52029"/>
    </source>
</evidence>
<dbReference type="InterPro" id="IPR038063">
    <property type="entry name" value="Transpep_catalytic_dom"/>
</dbReference>
<comment type="pathway">
    <text evidence="1 9">Cell wall biogenesis; peptidoglycan biosynthesis.</text>
</comment>
<dbReference type="PANTHER" id="PTHR30582">
    <property type="entry name" value="L,D-TRANSPEPTIDASE"/>
    <property type="match status" value="1"/>
</dbReference>
<dbReference type="GO" id="GO:0008360">
    <property type="term" value="P:regulation of cell shape"/>
    <property type="evidence" value="ECO:0007669"/>
    <property type="project" value="UniProtKB-UniRule"/>
</dbReference>
<reference evidence="11 12" key="1">
    <citation type="journal article" date="2015" name="Int. J. Syst. Evol. Microbiol.">
        <title>Bacillus glycinifermentans sp. nov., isolated from fermented soybean paste.</title>
        <authorList>
            <person name="Kim S.J."/>
            <person name="Dunlap C.A."/>
            <person name="Kwon S.W."/>
            <person name="Rooney A.P."/>
        </authorList>
    </citation>
    <scope>NUCLEOTIDE SEQUENCE [LARGE SCALE GENOMIC DNA]</scope>
    <source>
        <strain evidence="11 12">GO-13</strain>
    </source>
</reference>
<protein>
    <submittedName>
        <fullName evidence="11">L,D-transpeptidase</fullName>
    </submittedName>
</protein>
<dbReference type="Gene3D" id="2.40.440.10">
    <property type="entry name" value="L,D-transpeptidase catalytic domain-like"/>
    <property type="match status" value="1"/>
</dbReference>
<dbReference type="GO" id="GO:0071972">
    <property type="term" value="F:peptidoglycan L,D-transpeptidase activity"/>
    <property type="evidence" value="ECO:0007669"/>
    <property type="project" value="TreeGrafter"/>
</dbReference>
<feature type="domain" description="L,D-TPase catalytic" evidence="10">
    <location>
        <begin position="35"/>
        <end position="142"/>
    </location>
</feature>
<dbReference type="OrthoDB" id="9787225at2"/>
<dbReference type="GO" id="GO:0071555">
    <property type="term" value="P:cell wall organization"/>
    <property type="evidence" value="ECO:0007669"/>
    <property type="project" value="UniProtKB-UniRule"/>
</dbReference>
<dbReference type="Pfam" id="PF03734">
    <property type="entry name" value="YkuD"/>
    <property type="match status" value="1"/>
</dbReference>
<dbReference type="CDD" id="cd16913">
    <property type="entry name" value="YkuD_like"/>
    <property type="match status" value="1"/>
</dbReference>
<dbReference type="EMBL" id="LECW02000021">
    <property type="protein sequence ID" value="KRT93544.1"/>
    <property type="molecule type" value="Genomic_DNA"/>
</dbReference>
<comment type="similarity">
    <text evidence="2">Belongs to the YkuD family.</text>
</comment>
<evidence type="ECO:0000313" key="12">
    <source>
        <dbReference type="Proteomes" id="UP000036168"/>
    </source>
</evidence>
<sequence length="143" mass="15575">MYQVPPGETLQVAGAFIMPPVPLQAFIRDPAPIPYRITVSISARTLKLYNRGRLIKTFPIGVGKILTQTPKGEYVIVNRQANPGGPYGAYWLGLSKRHYGIHGTNNPASIGKAVSKGCIRMHNRDVLELASIVPNGTRVTITP</sequence>
<dbReference type="UniPathway" id="UPA00219"/>
<keyword evidence="5" id="KW-0378">Hydrolase</keyword>
<dbReference type="Proteomes" id="UP000036168">
    <property type="component" value="Unassembled WGS sequence"/>
</dbReference>
<dbReference type="GO" id="GO:0005576">
    <property type="term" value="C:extracellular region"/>
    <property type="evidence" value="ECO:0007669"/>
    <property type="project" value="TreeGrafter"/>
</dbReference>
<keyword evidence="8 9" id="KW-0961">Cell wall biogenesis/degradation</keyword>
<feature type="active site" description="Nucleophile" evidence="9">
    <location>
        <position position="118"/>
    </location>
</feature>
<evidence type="ECO:0000256" key="9">
    <source>
        <dbReference type="PROSITE-ProRule" id="PRU01373"/>
    </source>
</evidence>
<dbReference type="PROSITE" id="PS52029">
    <property type="entry name" value="LD_TPASE"/>
    <property type="match status" value="1"/>
</dbReference>
<evidence type="ECO:0000256" key="6">
    <source>
        <dbReference type="ARBA" id="ARBA00022960"/>
    </source>
</evidence>
<keyword evidence="7 9" id="KW-0573">Peptidoglycan synthesis</keyword>
<keyword evidence="3" id="KW-0328">Glycosyltransferase</keyword>
<accession>A0A0T6BPE9</accession>
<comment type="caution">
    <text evidence="11">The sequence shown here is derived from an EMBL/GenBank/DDBJ whole genome shotgun (WGS) entry which is preliminary data.</text>
</comment>
<dbReference type="InterPro" id="IPR050979">
    <property type="entry name" value="LD-transpeptidase"/>
</dbReference>
<keyword evidence="4" id="KW-0808">Transferase</keyword>
<dbReference type="STRING" id="1664069.BGLY_1612"/>
<dbReference type="AlphaFoldDB" id="A0A0T6BPE9"/>
<evidence type="ECO:0000256" key="5">
    <source>
        <dbReference type="ARBA" id="ARBA00022801"/>
    </source>
</evidence>
<dbReference type="PANTHER" id="PTHR30582:SF24">
    <property type="entry name" value="L,D-TRANSPEPTIDASE ERFK_SRFK-RELATED"/>
    <property type="match status" value="1"/>
</dbReference>